<name>A0A0V0UE29_9BILA</name>
<keyword evidence="2" id="KW-1185">Reference proteome</keyword>
<protein>
    <submittedName>
        <fullName evidence="1">Uncharacterized protein</fullName>
    </submittedName>
</protein>
<dbReference type="Proteomes" id="UP000055048">
    <property type="component" value="Unassembled WGS sequence"/>
</dbReference>
<dbReference type="EMBL" id="JYDJ01000021">
    <property type="protein sequence ID" value="KRX49031.1"/>
    <property type="molecule type" value="Genomic_DNA"/>
</dbReference>
<evidence type="ECO:0000313" key="1">
    <source>
        <dbReference type="EMBL" id="KRX49031.1"/>
    </source>
</evidence>
<evidence type="ECO:0000313" key="2">
    <source>
        <dbReference type="Proteomes" id="UP000055048"/>
    </source>
</evidence>
<organism evidence="1 2">
    <name type="scientific">Trichinella murrelli</name>
    <dbReference type="NCBI Taxonomy" id="144512"/>
    <lineage>
        <taxon>Eukaryota</taxon>
        <taxon>Metazoa</taxon>
        <taxon>Ecdysozoa</taxon>
        <taxon>Nematoda</taxon>
        <taxon>Enoplea</taxon>
        <taxon>Dorylaimia</taxon>
        <taxon>Trichinellida</taxon>
        <taxon>Trichinellidae</taxon>
        <taxon>Trichinella</taxon>
    </lineage>
</organism>
<accession>A0A0V0UE29</accession>
<reference evidence="1 2" key="1">
    <citation type="submission" date="2015-01" db="EMBL/GenBank/DDBJ databases">
        <title>Evolution of Trichinella species and genotypes.</title>
        <authorList>
            <person name="Korhonen P.K."/>
            <person name="Edoardo P."/>
            <person name="Giuseppe L.R."/>
            <person name="Gasser R.B."/>
        </authorList>
    </citation>
    <scope>NUCLEOTIDE SEQUENCE [LARGE SCALE GENOMIC DNA]</scope>
    <source>
        <strain evidence="1">ISS417</strain>
    </source>
</reference>
<proteinExistence type="predicted"/>
<dbReference type="OrthoDB" id="10632638at2759"/>
<dbReference type="AlphaFoldDB" id="A0A0V0UE29"/>
<comment type="caution">
    <text evidence="1">The sequence shown here is derived from an EMBL/GenBank/DDBJ whole genome shotgun (WGS) entry which is preliminary data.</text>
</comment>
<sequence>MNVFCVENLFIYQIELAEEYLFRYWMINGDKDQIEPWLLNLFENLPTCEQSSGNNSVINSLVSNLLDRLSEIDNFSNLFIIYDPSRNLSVSDDGGEKGEKSFLMPSEIFLPMRVTLDWVVSGRGLRNGTSDYVIEKFHHCCHIIGDFKL</sequence>
<gene>
    <name evidence="1" type="ORF">T05_8173</name>
</gene>